<dbReference type="SUPFAM" id="SSF55021">
    <property type="entry name" value="ACT-like"/>
    <property type="match status" value="2"/>
</dbReference>
<proteinExistence type="inferred from homology"/>
<dbReference type="GO" id="GO:0009097">
    <property type="term" value="P:isoleucine biosynthetic process"/>
    <property type="evidence" value="ECO:0007669"/>
    <property type="project" value="UniProtKB-UniRule"/>
</dbReference>
<dbReference type="UniPathway" id="UPA00049">
    <property type="reaction ID" value="UER00059"/>
</dbReference>
<dbReference type="EC" id="2.2.1.6" evidence="8"/>
<evidence type="ECO:0000256" key="5">
    <source>
        <dbReference type="ARBA" id="ARBA00022605"/>
    </source>
</evidence>
<dbReference type="InterPro" id="IPR002912">
    <property type="entry name" value="ACT_dom"/>
</dbReference>
<dbReference type="AlphaFoldDB" id="F8EZR4"/>
<dbReference type="InterPro" id="IPR004789">
    <property type="entry name" value="Acetalactate_synth_ssu"/>
</dbReference>
<gene>
    <name evidence="10" type="ordered locus">Spica_2691</name>
</gene>
<feature type="domain" description="ACT" evidence="9">
    <location>
        <begin position="9"/>
        <end position="83"/>
    </location>
</feature>
<name>F8EZR4_GRAC1</name>
<dbReference type="InterPro" id="IPR027271">
    <property type="entry name" value="Acetolactate_synth/TF_NikR_C"/>
</dbReference>
<evidence type="ECO:0000256" key="3">
    <source>
        <dbReference type="ARBA" id="ARBA00006341"/>
    </source>
</evidence>
<comment type="pathway">
    <text evidence="1 8">Amino-acid biosynthesis; L-isoleucine biosynthesis; L-isoleucine from 2-oxobutanoate: step 1/4.</text>
</comment>
<evidence type="ECO:0000256" key="7">
    <source>
        <dbReference type="ARBA" id="ARBA00048670"/>
    </source>
</evidence>
<dbReference type="GO" id="GO:0009099">
    <property type="term" value="P:L-valine biosynthetic process"/>
    <property type="evidence" value="ECO:0007669"/>
    <property type="project" value="UniProtKB-UniRule"/>
</dbReference>
<protein>
    <recommendedName>
        <fullName evidence="8">Acetolactate synthase small subunit</fullName>
        <shortName evidence="8">AHAS</shortName>
        <shortName evidence="8">ALS</shortName>
        <ecNumber evidence="8">2.2.1.6</ecNumber>
    </recommendedName>
    <alternativeName>
        <fullName evidence="8">Acetohydroxy-acid synthase small subunit</fullName>
    </alternativeName>
</protein>
<dbReference type="EMBL" id="CP002868">
    <property type="protein sequence ID" value="AEJ20788.1"/>
    <property type="molecule type" value="Genomic_DNA"/>
</dbReference>
<reference evidence="11" key="1">
    <citation type="journal article" date="2013" name="Stand. Genomic Sci.">
        <title>Genome sequence of the thermophilic fresh-water bacterium Spirochaeta caldaria type strain (H1(T)), reclassification of Spirochaeta caldaria, Spirochaeta stenostrepta, and Spirochaeta zuelzerae in the genus Treponema as Treponema caldaria comb. nov., Treponema stenostrepta comb. nov., and Treponema zuelzerae comb. nov., and emendation of the genus Treponema.</title>
        <authorList>
            <person name="Abt B."/>
            <person name="Goker M."/>
            <person name="Scheuner C."/>
            <person name="Han C."/>
            <person name="Lu M."/>
            <person name="Misra M."/>
            <person name="Lapidus A."/>
            <person name="Nolan M."/>
            <person name="Lucas S."/>
            <person name="Hammon N."/>
            <person name="Deshpande S."/>
            <person name="Cheng J.F."/>
            <person name="Tapia R."/>
            <person name="Goodwin L.A."/>
            <person name="Pitluck S."/>
            <person name="Liolios K."/>
            <person name="Pagani I."/>
            <person name="Ivanova N."/>
            <person name="Mavromatis K."/>
            <person name="Mikhailova N."/>
            <person name="Huntemann M."/>
            <person name="Pati A."/>
            <person name="Chen A."/>
            <person name="Palaniappan K."/>
            <person name="Land M."/>
            <person name="Hauser L."/>
            <person name="Jeffries C.D."/>
            <person name="Rohde M."/>
            <person name="Spring S."/>
            <person name="Gronow S."/>
            <person name="Detter J.C."/>
            <person name="Bristow J."/>
            <person name="Eisen J.A."/>
            <person name="Markowitz V."/>
            <person name="Hugenholtz P."/>
            <person name="Kyrpides N.C."/>
            <person name="Woyke T."/>
            <person name="Klenk H.P."/>
        </authorList>
    </citation>
    <scope>NUCLEOTIDE SEQUENCE</scope>
    <source>
        <strain evidence="11">ATCC 51460 / DSM 7334 / H1</strain>
    </source>
</reference>
<dbReference type="RefSeq" id="WP_013970066.1">
    <property type="nucleotide sequence ID" value="NC_015732.1"/>
</dbReference>
<dbReference type="PROSITE" id="PS51671">
    <property type="entry name" value="ACT"/>
    <property type="match status" value="1"/>
</dbReference>
<keyword evidence="11" id="KW-1185">Reference proteome</keyword>
<evidence type="ECO:0000313" key="11">
    <source>
        <dbReference type="Proteomes" id="UP000000503"/>
    </source>
</evidence>
<comment type="function">
    <text evidence="8">Catalyzes the conversion of 2 pyruvate molecules into acetolactate in the first common step of the biosynthetic pathway of the branched-amino acids such as leucine, isoleucine, and valine.</text>
</comment>
<dbReference type="Pfam" id="PF22629">
    <property type="entry name" value="ACT_AHAS_ss"/>
    <property type="match status" value="1"/>
</dbReference>
<dbReference type="eggNOG" id="COG0440">
    <property type="taxonomic scope" value="Bacteria"/>
</dbReference>
<dbReference type="KEGG" id="scd:Spica_2691"/>
<dbReference type="PANTHER" id="PTHR30239">
    <property type="entry name" value="ACETOLACTATE SYNTHASE SMALL SUBUNIT"/>
    <property type="match status" value="1"/>
</dbReference>
<comment type="subunit">
    <text evidence="4 8">Dimer of large and small chains.</text>
</comment>
<dbReference type="PANTHER" id="PTHR30239:SF0">
    <property type="entry name" value="ACETOLACTATE SYNTHASE SMALL SUBUNIT 1, CHLOROPLASTIC"/>
    <property type="match status" value="1"/>
</dbReference>
<evidence type="ECO:0000259" key="9">
    <source>
        <dbReference type="PROSITE" id="PS51671"/>
    </source>
</evidence>
<evidence type="ECO:0000313" key="10">
    <source>
        <dbReference type="EMBL" id="AEJ20788.1"/>
    </source>
</evidence>
<dbReference type="NCBIfam" id="TIGR00119">
    <property type="entry name" value="acolac_sm"/>
    <property type="match status" value="1"/>
</dbReference>
<dbReference type="OrthoDB" id="9787365at2"/>
<dbReference type="Proteomes" id="UP000000503">
    <property type="component" value="Chromosome"/>
</dbReference>
<dbReference type="CDD" id="cd04878">
    <property type="entry name" value="ACT_AHAS"/>
    <property type="match status" value="1"/>
</dbReference>
<evidence type="ECO:0000256" key="6">
    <source>
        <dbReference type="ARBA" id="ARBA00023304"/>
    </source>
</evidence>
<dbReference type="InterPro" id="IPR054480">
    <property type="entry name" value="AHAS_small-like_ACT"/>
</dbReference>
<comment type="pathway">
    <text evidence="2 8">Amino-acid biosynthesis; L-valine biosynthesis; L-valine from pyruvate: step 1/4.</text>
</comment>
<evidence type="ECO:0000256" key="8">
    <source>
        <dbReference type="RuleBase" id="RU368092"/>
    </source>
</evidence>
<dbReference type="Gene3D" id="3.30.70.1150">
    <property type="entry name" value="ACT-like. Chain A, domain 2"/>
    <property type="match status" value="1"/>
</dbReference>
<keyword evidence="5 8" id="KW-0028">Amino-acid biosynthesis</keyword>
<dbReference type="GO" id="GO:0003984">
    <property type="term" value="F:acetolactate synthase activity"/>
    <property type="evidence" value="ECO:0007669"/>
    <property type="project" value="UniProtKB-UniRule"/>
</dbReference>
<keyword evidence="8" id="KW-0808">Transferase</keyword>
<dbReference type="GO" id="GO:1990610">
    <property type="term" value="F:acetolactate synthase regulator activity"/>
    <property type="evidence" value="ECO:0007669"/>
    <property type="project" value="UniProtKB-UniRule"/>
</dbReference>
<evidence type="ECO:0000256" key="4">
    <source>
        <dbReference type="ARBA" id="ARBA00011744"/>
    </source>
</evidence>
<evidence type="ECO:0000256" key="1">
    <source>
        <dbReference type="ARBA" id="ARBA00004974"/>
    </source>
</evidence>
<dbReference type="InterPro" id="IPR019455">
    <property type="entry name" value="Acetolactate_synth_ssu_C"/>
</dbReference>
<comment type="catalytic activity">
    <reaction evidence="7 8">
        <text>2 pyruvate + H(+) = (2S)-2-acetolactate + CO2</text>
        <dbReference type="Rhea" id="RHEA:25249"/>
        <dbReference type="ChEBI" id="CHEBI:15361"/>
        <dbReference type="ChEBI" id="CHEBI:15378"/>
        <dbReference type="ChEBI" id="CHEBI:16526"/>
        <dbReference type="ChEBI" id="CHEBI:58476"/>
        <dbReference type="EC" id="2.2.1.6"/>
    </reaction>
</comment>
<dbReference type="UniPathway" id="UPA00047">
    <property type="reaction ID" value="UER00055"/>
</dbReference>
<dbReference type="Pfam" id="PF10369">
    <property type="entry name" value="ALS_ss_C"/>
    <property type="match status" value="1"/>
</dbReference>
<dbReference type="Gene3D" id="3.30.70.260">
    <property type="match status" value="1"/>
</dbReference>
<accession>F8EZR4</accession>
<dbReference type="GO" id="GO:0005829">
    <property type="term" value="C:cytosol"/>
    <property type="evidence" value="ECO:0007669"/>
    <property type="project" value="TreeGrafter"/>
</dbReference>
<evidence type="ECO:0000256" key="2">
    <source>
        <dbReference type="ARBA" id="ARBA00005025"/>
    </source>
</evidence>
<dbReference type="InterPro" id="IPR039557">
    <property type="entry name" value="AHAS_ACT"/>
</dbReference>
<dbReference type="InterPro" id="IPR045865">
    <property type="entry name" value="ACT-like_dom_sf"/>
</dbReference>
<organism evidence="10 11">
    <name type="scientific">Gracilinema caldarium (strain ATCC 51460 / DSM 7334 / H1)</name>
    <name type="common">Treponema caldarium</name>
    <dbReference type="NCBI Taxonomy" id="744872"/>
    <lineage>
        <taxon>Bacteria</taxon>
        <taxon>Pseudomonadati</taxon>
        <taxon>Spirochaetota</taxon>
        <taxon>Spirochaetia</taxon>
        <taxon>Spirochaetales</taxon>
        <taxon>Breznakiellaceae</taxon>
        <taxon>Gracilinema</taxon>
    </lineage>
</organism>
<dbReference type="NCBIfam" id="NF008864">
    <property type="entry name" value="PRK11895.1"/>
    <property type="match status" value="1"/>
</dbReference>
<dbReference type="STRING" id="744872.Spica_2691"/>
<dbReference type="HOGENOM" id="CLU_055003_1_3_12"/>
<keyword evidence="6 8" id="KW-0100">Branched-chain amino acid biosynthesis</keyword>
<sequence>MNQHNEQHSISLLVSNKPGVLIRIALVFSRRGYNLDSVVVSPTHNSAYSRMNLVARGSKESLNQIIKQLAKLVDVIHVADHTGEDIIEGELLFIKVRCSKEQRTELLQIADHFRAKSVDLTEESITFEATGKTAKMNAFQAMLEQYGILESVRSGKLIMARGNQAT</sequence>
<comment type="similarity">
    <text evidence="3 8">Belongs to the acetolactate synthase small subunit family.</text>
</comment>